<organism evidence="7">
    <name type="scientific">Heterosigma akashiwo</name>
    <name type="common">Chromophytic alga</name>
    <name type="synonym">Heterosigma carterae</name>
    <dbReference type="NCBI Taxonomy" id="2829"/>
    <lineage>
        <taxon>Eukaryota</taxon>
        <taxon>Sar</taxon>
        <taxon>Stramenopiles</taxon>
        <taxon>Ochrophyta</taxon>
        <taxon>Raphidophyceae</taxon>
        <taxon>Chattonellales</taxon>
        <taxon>Chattonellaceae</taxon>
        <taxon>Heterosigma</taxon>
    </lineage>
</organism>
<keyword evidence="3 6" id="KW-0812">Transmembrane</keyword>
<dbReference type="Gene3D" id="1.20.1250.20">
    <property type="entry name" value="MFS general substrate transporter like domains"/>
    <property type="match status" value="1"/>
</dbReference>
<proteinExistence type="predicted"/>
<evidence type="ECO:0000256" key="3">
    <source>
        <dbReference type="ARBA" id="ARBA00022692"/>
    </source>
</evidence>
<accession>A0A7S4DKD1</accession>
<dbReference type="SUPFAM" id="SSF103473">
    <property type="entry name" value="MFS general substrate transporter"/>
    <property type="match status" value="1"/>
</dbReference>
<feature type="transmembrane region" description="Helical" evidence="6">
    <location>
        <begin position="40"/>
        <end position="64"/>
    </location>
</feature>
<dbReference type="InterPro" id="IPR036259">
    <property type="entry name" value="MFS_trans_sf"/>
</dbReference>
<feature type="transmembrane region" description="Helical" evidence="6">
    <location>
        <begin position="84"/>
        <end position="108"/>
    </location>
</feature>
<evidence type="ECO:0000256" key="1">
    <source>
        <dbReference type="ARBA" id="ARBA00004141"/>
    </source>
</evidence>
<comment type="subcellular location">
    <subcellularLocation>
        <location evidence="1">Membrane</location>
        <topology evidence="1">Multi-pass membrane protein</topology>
    </subcellularLocation>
</comment>
<reference evidence="7" key="1">
    <citation type="submission" date="2021-01" db="EMBL/GenBank/DDBJ databases">
        <authorList>
            <person name="Corre E."/>
            <person name="Pelletier E."/>
            <person name="Niang G."/>
            <person name="Scheremetjew M."/>
            <person name="Finn R."/>
            <person name="Kale V."/>
            <person name="Holt S."/>
            <person name="Cochrane G."/>
            <person name="Meng A."/>
            <person name="Brown T."/>
            <person name="Cohen L."/>
        </authorList>
    </citation>
    <scope>NUCLEOTIDE SEQUENCE</scope>
    <source>
        <strain evidence="7">CCMP3107</strain>
    </source>
</reference>
<feature type="transmembrane region" description="Helical" evidence="6">
    <location>
        <begin position="6"/>
        <end position="28"/>
    </location>
</feature>
<protein>
    <recommendedName>
        <fullName evidence="8">Major facilitator superfamily (MFS) profile domain-containing protein</fullName>
    </recommendedName>
</protein>
<keyword evidence="4 6" id="KW-1133">Transmembrane helix</keyword>
<evidence type="ECO:0000256" key="2">
    <source>
        <dbReference type="ARBA" id="ARBA00022448"/>
    </source>
</evidence>
<name>A0A7S4DKD1_HETAK</name>
<evidence type="ECO:0000256" key="4">
    <source>
        <dbReference type="ARBA" id="ARBA00022989"/>
    </source>
</evidence>
<evidence type="ECO:0008006" key="8">
    <source>
        <dbReference type="Google" id="ProtNLM"/>
    </source>
</evidence>
<sequence>MSADRFEFYMLVLPLVGGSLGAILGGALSDRYSKTHGPGARLLVMAGGAALAAPFAFGLLLAPYPWCFVCMLGAYLFGETWSGAALAAVVDLVPGALSAVSLALLLAAKALLGGAGPMAVPYLAQLYSQDHTYSFNASNTPDATDAAPGVQTTVSVTQASSEGLQSALLWLYAGGMVLSVAVFYRGYQVLAQELQSGRHTPHFQAVMRQEGEEEEAETLKGADGREPDVLLIRQHLGGRGENEEQPLL</sequence>
<dbReference type="GO" id="GO:0016020">
    <property type="term" value="C:membrane"/>
    <property type="evidence" value="ECO:0007669"/>
    <property type="project" value="UniProtKB-SubCell"/>
</dbReference>
<keyword evidence="2" id="KW-0813">Transport</keyword>
<dbReference type="InterPro" id="IPR044770">
    <property type="entry name" value="MFS_spinster-like"/>
</dbReference>
<dbReference type="PANTHER" id="PTHR23505">
    <property type="entry name" value="SPINSTER"/>
    <property type="match status" value="1"/>
</dbReference>
<evidence type="ECO:0000256" key="6">
    <source>
        <dbReference type="SAM" id="Phobius"/>
    </source>
</evidence>
<feature type="transmembrane region" description="Helical" evidence="6">
    <location>
        <begin position="167"/>
        <end position="187"/>
    </location>
</feature>
<evidence type="ECO:0000256" key="5">
    <source>
        <dbReference type="ARBA" id="ARBA00023136"/>
    </source>
</evidence>
<gene>
    <name evidence="7" type="ORF">HAKA00212_LOCUS26914</name>
</gene>
<dbReference type="EMBL" id="HBIU01062555">
    <property type="protein sequence ID" value="CAE0655558.1"/>
    <property type="molecule type" value="Transcribed_RNA"/>
</dbReference>
<evidence type="ECO:0000313" key="7">
    <source>
        <dbReference type="EMBL" id="CAE0655558.1"/>
    </source>
</evidence>
<dbReference type="PANTHER" id="PTHR23505:SF79">
    <property type="entry name" value="PROTEIN SPINSTER"/>
    <property type="match status" value="1"/>
</dbReference>
<dbReference type="AlphaFoldDB" id="A0A7S4DKD1"/>
<keyword evidence="5 6" id="KW-0472">Membrane</keyword>